<organism evidence="1">
    <name type="scientific">marine sediment metagenome</name>
    <dbReference type="NCBI Taxonomy" id="412755"/>
    <lineage>
        <taxon>unclassified sequences</taxon>
        <taxon>metagenomes</taxon>
        <taxon>ecological metagenomes</taxon>
    </lineage>
</organism>
<protein>
    <submittedName>
        <fullName evidence="1">Uncharacterized protein</fullName>
    </submittedName>
</protein>
<evidence type="ECO:0000313" key="1">
    <source>
        <dbReference type="EMBL" id="KKL66223.1"/>
    </source>
</evidence>
<reference evidence="1" key="1">
    <citation type="journal article" date="2015" name="Nature">
        <title>Complex archaea that bridge the gap between prokaryotes and eukaryotes.</title>
        <authorList>
            <person name="Spang A."/>
            <person name="Saw J.H."/>
            <person name="Jorgensen S.L."/>
            <person name="Zaremba-Niedzwiedzka K."/>
            <person name="Martijn J."/>
            <person name="Lind A.E."/>
            <person name="van Eijk R."/>
            <person name="Schleper C."/>
            <person name="Guy L."/>
            <person name="Ettema T.J."/>
        </authorList>
    </citation>
    <scope>NUCLEOTIDE SEQUENCE</scope>
</reference>
<comment type="caution">
    <text evidence="1">The sequence shown here is derived from an EMBL/GenBank/DDBJ whole genome shotgun (WGS) entry which is preliminary data.</text>
</comment>
<dbReference type="AlphaFoldDB" id="A0A0F9DWJ5"/>
<sequence length="28" mass="3066">TSITWFVGSAHLYDHQLVAVNQHLGGSQ</sequence>
<feature type="non-terminal residue" evidence="1">
    <location>
        <position position="1"/>
    </location>
</feature>
<name>A0A0F9DWJ5_9ZZZZ</name>
<accession>A0A0F9DWJ5</accession>
<proteinExistence type="predicted"/>
<dbReference type="EMBL" id="LAZR01027278">
    <property type="protein sequence ID" value="KKL66223.1"/>
    <property type="molecule type" value="Genomic_DNA"/>
</dbReference>
<gene>
    <name evidence="1" type="ORF">LCGC14_2147190</name>
</gene>